<evidence type="ECO:0000313" key="11">
    <source>
        <dbReference type="Proteomes" id="UP000534407"/>
    </source>
</evidence>
<keyword evidence="5" id="KW-0540">Nuclease</keyword>
<dbReference type="EMBL" id="VXBT01011820">
    <property type="protein sequence ID" value="NXO17008.1"/>
    <property type="molecule type" value="Genomic_DNA"/>
</dbReference>
<evidence type="ECO:0000256" key="7">
    <source>
        <dbReference type="ARBA" id="ARBA00022801"/>
    </source>
</evidence>
<dbReference type="Gene3D" id="3.30.70.270">
    <property type="match status" value="2"/>
</dbReference>
<keyword evidence="3" id="KW-0808">Transferase</keyword>
<dbReference type="GO" id="GO:0003964">
    <property type="term" value="F:RNA-directed DNA polymerase activity"/>
    <property type="evidence" value="ECO:0007669"/>
    <property type="project" value="UniProtKB-KW"/>
</dbReference>
<evidence type="ECO:0000256" key="2">
    <source>
        <dbReference type="ARBA" id="ARBA00012180"/>
    </source>
</evidence>
<dbReference type="GO" id="GO:0035613">
    <property type="term" value="F:RNA stem-loop binding"/>
    <property type="evidence" value="ECO:0007669"/>
    <property type="project" value="TreeGrafter"/>
</dbReference>
<dbReference type="PANTHER" id="PTHR41694">
    <property type="entry name" value="ENDOGENOUS RETROVIRUS GROUP K MEMBER POL PROTEIN"/>
    <property type="match status" value="1"/>
</dbReference>
<comment type="similarity">
    <text evidence="1">Belongs to the beta type-B retroviral polymerase family. HERV class-II K(HML-2) pol subfamily.</text>
</comment>
<name>A0A7L1Q3A1_ORIOR</name>
<dbReference type="InterPro" id="IPR043128">
    <property type="entry name" value="Rev_trsase/Diguanyl_cyclase"/>
</dbReference>
<proteinExistence type="inferred from homology"/>
<dbReference type="GO" id="GO:0004523">
    <property type="term" value="F:RNA-DNA hybrid ribonuclease activity"/>
    <property type="evidence" value="ECO:0007669"/>
    <property type="project" value="UniProtKB-EC"/>
</dbReference>
<dbReference type="Pfam" id="PF06817">
    <property type="entry name" value="RVT_thumb"/>
    <property type="match status" value="1"/>
</dbReference>
<evidence type="ECO:0000313" key="10">
    <source>
        <dbReference type="EMBL" id="NXO17008.1"/>
    </source>
</evidence>
<evidence type="ECO:0000256" key="4">
    <source>
        <dbReference type="ARBA" id="ARBA00022695"/>
    </source>
</evidence>
<protein>
    <recommendedName>
        <fullName evidence="2">ribonuclease H</fullName>
        <ecNumber evidence="2">3.1.26.4</ecNumber>
    </recommendedName>
</protein>
<evidence type="ECO:0000259" key="9">
    <source>
        <dbReference type="PROSITE" id="PS50878"/>
    </source>
</evidence>
<gene>
    <name evidence="10" type="primary">Ervk18_2</name>
    <name evidence="10" type="ORF">ORIORI_R14232</name>
</gene>
<evidence type="ECO:0000256" key="5">
    <source>
        <dbReference type="ARBA" id="ARBA00022722"/>
    </source>
</evidence>
<dbReference type="InterPro" id="IPR010661">
    <property type="entry name" value="RVT_thumb"/>
</dbReference>
<keyword evidence="8" id="KW-0695">RNA-directed DNA polymerase</keyword>
<keyword evidence="4" id="KW-0548">Nucleotidyltransferase</keyword>
<dbReference type="AlphaFoldDB" id="A0A7L1Q3A1"/>
<dbReference type="Proteomes" id="UP000534407">
    <property type="component" value="Unassembled WGS sequence"/>
</dbReference>
<feature type="domain" description="Reverse transcriptase" evidence="9">
    <location>
        <begin position="19"/>
        <end position="208"/>
    </location>
</feature>
<dbReference type="SUPFAM" id="SSF56672">
    <property type="entry name" value="DNA/RNA polymerases"/>
    <property type="match status" value="1"/>
</dbReference>
<feature type="non-terminal residue" evidence="10">
    <location>
        <position position="258"/>
    </location>
</feature>
<keyword evidence="7" id="KW-0378">Hydrolase</keyword>
<reference evidence="10 11" key="1">
    <citation type="submission" date="2019-09" db="EMBL/GenBank/DDBJ databases">
        <title>Bird 10,000 Genomes (B10K) Project - Family phase.</title>
        <authorList>
            <person name="Zhang G."/>
        </authorList>
    </citation>
    <scope>NUCLEOTIDE SEQUENCE [LARGE SCALE GENOMIC DNA]</scope>
    <source>
        <strain evidence="10">B10K-DU-002-24</strain>
        <tissue evidence="10">Muscle</tissue>
    </source>
</reference>
<sequence length="258" mass="30036">WPLRKDKLQALQQLVQEQLVLGHIKPTNSPWNSPVFVIRKLGKDRWRLLHDLRKINDIIEDMGPLQPGMPLPTLLPQNWKIAVLDIKDCFFHIPLHTEDMPRFAFSVPTLNQEAPMQRFHWRVLPQGMKNSPTICQWYVAKILSPIRTKNPEVVILHYMDDVLLCAPNDTTLNRTLQETTEALQRWGFQLQPDKIQRTAPWKYLGLKISDTTITPMPITINENPRTLQELHQLCGSLNWVRPWLGLTTEDLAPLFNLL</sequence>
<keyword evidence="11" id="KW-1185">Reference proteome</keyword>
<evidence type="ECO:0000256" key="6">
    <source>
        <dbReference type="ARBA" id="ARBA00022759"/>
    </source>
</evidence>
<dbReference type="Gene3D" id="3.10.10.10">
    <property type="entry name" value="HIV Type 1 Reverse Transcriptase, subunit A, domain 1"/>
    <property type="match status" value="1"/>
</dbReference>
<dbReference type="InterPro" id="IPR043502">
    <property type="entry name" value="DNA/RNA_pol_sf"/>
</dbReference>
<evidence type="ECO:0000256" key="8">
    <source>
        <dbReference type="ARBA" id="ARBA00022918"/>
    </source>
</evidence>
<comment type="caution">
    <text evidence="10">The sequence shown here is derived from an EMBL/GenBank/DDBJ whole genome shotgun (WGS) entry which is preliminary data.</text>
</comment>
<dbReference type="Pfam" id="PF00078">
    <property type="entry name" value="RVT_1"/>
    <property type="match status" value="1"/>
</dbReference>
<feature type="non-terminal residue" evidence="10">
    <location>
        <position position="1"/>
    </location>
</feature>
<keyword evidence="6" id="KW-0255">Endonuclease</keyword>
<evidence type="ECO:0000256" key="1">
    <source>
        <dbReference type="ARBA" id="ARBA00010879"/>
    </source>
</evidence>
<organism evidence="10 11">
    <name type="scientific">Oriolus oriolus</name>
    <name type="common">Eurasian golden oriole</name>
    <name type="synonym">Coracias oriolus</name>
    <dbReference type="NCBI Taxonomy" id="181099"/>
    <lineage>
        <taxon>Eukaryota</taxon>
        <taxon>Metazoa</taxon>
        <taxon>Chordata</taxon>
        <taxon>Craniata</taxon>
        <taxon>Vertebrata</taxon>
        <taxon>Euteleostomi</taxon>
        <taxon>Archelosauria</taxon>
        <taxon>Archosauria</taxon>
        <taxon>Dinosauria</taxon>
        <taxon>Saurischia</taxon>
        <taxon>Theropoda</taxon>
        <taxon>Coelurosauria</taxon>
        <taxon>Aves</taxon>
        <taxon>Neognathae</taxon>
        <taxon>Neoaves</taxon>
        <taxon>Telluraves</taxon>
        <taxon>Australaves</taxon>
        <taxon>Passeriformes</taxon>
        <taxon>Corvoidea</taxon>
        <taxon>Corvidae</taxon>
        <taxon>Oriolus</taxon>
    </lineage>
</organism>
<accession>A0A7L1Q3A1</accession>
<dbReference type="PROSITE" id="PS50878">
    <property type="entry name" value="RT_POL"/>
    <property type="match status" value="1"/>
</dbReference>
<dbReference type="EC" id="3.1.26.4" evidence="2"/>
<evidence type="ECO:0000256" key="3">
    <source>
        <dbReference type="ARBA" id="ARBA00022679"/>
    </source>
</evidence>
<dbReference type="InterPro" id="IPR000477">
    <property type="entry name" value="RT_dom"/>
</dbReference>
<dbReference type="PANTHER" id="PTHR41694:SF3">
    <property type="entry name" value="RNA-DIRECTED DNA POLYMERASE-RELATED"/>
    <property type="match status" value="1"/>
</dbReference>